<feature type="transmembrane region" description="Helical" evidence="2">
    <location>
        <begin position="49"/>
        <end position="70"/>
    </location>
</feature>
<evidence type="ECO:0000313" key="4">
    <source>
        <dbReference type="Proteomes" id="UP001500456"/>
    </source>
</evidence>
<reference evidence="4" key="1">
    <citation type="journal article" date="2019" name="Int. J. Syst. Evol. Microbiol.">
        <title>The Global Catalogue of Microorganisms (GCM) 10K type strain sequencing project: providing services to taxonomists for standard genome sequencing and annotation.</title>
        <authorList>
            <consortium name="The Broad Institute Genomics Platform"/>
            <consortium name="The Broad Institute Genome Sequencing Center for Infectious Disease"/>
            <person name="Wu L."/>
            <person name="Ma J."/>
        </authorList>
    </citation>
    <scope>NUCLEOTIDE SEQUENCE [LARGE SCALE GENOMIC DNA]</scope>
    <source>
        <strain evidence="4">JCM 16924</strain>
    </source>
</reference>
<name>A0ABP7QGR3_9ACTN</name>
<proteinExistence type="predicted"/>
<sequence length="275" mass="29992">MGAHTECALHVLWGDVLEVPEEVADAPVAPVAPVDSQAAPRPRRRGRTALLIAGAAVLGLVAGTCAGYLVQADREPTRLPPLSQPTVPQAKGKGPEPLSAAQDRRVRTDGDLRKLLLKKPRGTKEADWLAGSDGWMDLAAYADMYKSPDEVFDDLVGQEFRRAAVTGWKSGTTTLEIRLIQFRQEEAPAAADVAENSQYWADAEDATDSWTIPGTGSGTAYVHTEPETEAGYLPLYSAEAHAWRGDVAMEIWIYDTKPISKKKIMDLAKRQMERL</sequence>
<organism evidence="3 4">
    <name type="scientific">Streptomyces plumbiresistens</name>
    <dbReference type="NCBI Taxonomy" id="511811"/>
    <lineage>
        <taxon>Bacteria</taxon>
        <taxon>Bacillati</taxon>
        <taxon>Actinomycetota</taxon>
        <taxon>Actinomycetes</taxon>
        <taxon>Kitasatosporales</taxon>
        <taxon>Streptomycetaceae</taxon>
        <taxon>Streptomyces</taxon>
    </lineage>
</organism>
<evidence type="ECO:0000256" key="1">
    <source>
        <dbReference type="SAM" id="MobiDB-lite"/>
    </source>
</evidence>
<keyword evidence="4" id="KW-1185">Reference proteome</keyword>
<comment type="caution">
    <text evidence="3">The sequence shown here is derived from an EMBL/GenBank/DDBJ whole genome shotgun (WGS) entry which is preliminary data.</text>
</comment>
<evidence type="ECO:0000313" key="3">
    <source>
        <dbReference type="EMBL" id="GAA3981859.1"/>
    </source>
</evidence>
<protein>
    <submittedName>
        <fullName evidence="3">Uncharacterized protein</fullName>
    </submittedName>
</protein>
<evidence type="ECO:0000256" key="2">
    <source>
        <dbReference type="SAM" id="Phobius"/>
    </source>
</evidence>
<gene>
    <name evidence="3" type="ORF">GCM10022232_12620</name>
</gene>
<keyword evidence="2" id="KW-0472">Membrane</keyword>
<keyword evidence="2" id="KW-1133">Transmembrane helix</keyword>
<dbReference type="EMBL" id="BAAAZX010000002">
    <property type="protein sequence ID" value="GAA3981859.1"/>
    <property type="molecule type" value="Genomic_DNA"/>
</dbReference>
<accession>A0ABP7QGR3</accession>
<feature type="region of interest" description="Disordered" evidence="1">
    <location>
        <begin position="76"/>
        <end position="105"/>
    </location>
</feature>
<dbReference type="Proteomes" id="UP001500456">
    <property type="component" value="Unassembled WGS sequence"/>
</dbReference>
<keyword evidence="2" id="KW-0812">Transmembrane</keyword>